<evidence type="ECO:0000313" key="1">
    <source>
        <dbReference type="EMBL" id="JAI01582.1"/>
    </source>
</evidence>
<accession>A0A0E9XGK2</accession>
<reference evidence="1" key="2">
    <citation type="journal article" date="2015" name="Fish Shellfish Immunol.">
        <title>Early steps in the European eel (Anguilla anguilla)-Vibrio vulnificus interaction in the gills: Role of the RtxA13 toxin.</title>
        <authorList>
            <person name="Callol A."/>
            <person name="Pajuelo D."/>
            <person name="Ebbesson L."/>
            <person name="Teles M."/>
            <person name="MacKenzie S."/>
            <person name="Amaro C."/>
        </authorList>
    </citation>
    <scope>NUCLEOTIDE SEQUENCE</scope>
</reference>
<proteinExistence type="predicted"/>
<reference evidence="1" key="1">
    <citation type="submission" date="2014-11" db="EMBL/GenBank/DDBJ databases">
        <authorList>
            <person name="Amaro Gonzalez C."/>
        </authorList>
    </citation>
    <scope>NUCLEOTIDE SEQUENCE</scope>
</reference>
<organism evidence="1">
    <name type="scientific">Anguilla anguilla</name>
    <name type="common">European freshwater eel</name>
    <name type="synonym">Muraena anguilla</name>
    <dbReference type="NCBI Taxonomy" id="7936"/>
    <lineage>
        <taxon>Eukaryota</taxon>
        <taxon>Metazoa</taxon>
        <taxon>Chordata</taxon>
        <taxon>Craniata</taxon>
        <taxon>Vertebrata</taxon>
        <taxon>Euteleostomi</taxon>
        <taxon>Actinopterygii</taxon>
        <taxon>Neopterygii</taxon>
        <taxon>Teleostei</taxon>
        <taxon>Anguilliformes</taxon>
        <taxon>Anguillidae</taxon>
        <taxon>Anguilla</taxon>
    </lineage>
</organism>
<protein>
    <submittedName>
        <fullName evidence="1">Uncharacterized protein</fullName>
    </submittedName>
</protein>
<name>A0A0E9XGK2_ANGAN</name>
<dbReference type="EMBL" id="GBXM01006996">
    <property type="protein sequence ID" value="JAI01582.1"/>
    <property type="molecule type" value="Transcribed_RNA"/>
</dbReference>
<sequence>MLRGGHSTAVRRNVRFPSGLAMEFISHCNQQLYPFRAWILKSGPRIQIQPWFLSLLVINIETDSFMPFRCEIKYMCLDCA</sequence>
<dbReference type="AlphaFoldDB" id="A0A0E9XGK2"/>